<organism evidence="1 2">
    <name type="scientific">Holotrichia oblita</name>
    <name type="common">Chafer beetle</name>
    <dbReference type="NCBI Taxonomy" id="644536"/>
    <lineage>
        <taxon>Eukaryota</taxon>
        <taxon>Metazoa</taxon>
        <taxon>Ecdysozoa</taxon>
        <taxon>Arthropoda</taxon>
        <taxon>Hexapoda</taxon>
        <taxon>Insecta</taxon>
        <taxon>Pterygota</taxon>
        <taxon>Neoptera</taxon>
        <taxon>Endopterygota</taxon>
        <taxon>Coleoptera</taxon>
        <taxon>Polyphaga</taxon>
        <taxon>Scarabaeiformia</taxon>
        <taxon>Scarabaeidae</taxon>
        <taxon>Melolonthinae</taxon>
        <taxon>Holotrichia</taxon>
    </lineage>
</organism>
<gene>
    <name evidence="1" type="ORF">MML48_8g00000842</name>
</gene>
<evidence type="ECO:0000313" key="1">
    <source>
        <dbReference type="EMBL" id="KAI4456694.1"/>
    </source>
</evidence>
<keyword evidence="2" id="KW-1185">Reference proteome</keyword>
<sequence length="333" mass="37322">MPLRFVVALFGVLGVIVGYGQRQNFNLAITRIVDREVRIGNISDCPLLNETESGENIQGGSQNWTESMQGYMLGSFYVGYFIGQIPFGVLADEMGGRLTYTIGIGISSAFTLAFPLIITATPWHCVCVGRIFMGIAQGVTYPSLSVLIAHWIPPAERATLGGFTFSANALGAVIGNLWSGFLMRYTQYWPTVFYFWGAVGVVWCICFLIWIYDTPSLHPNITEREKIFLEEEVDHYVKLKIPYKRILTDKGILALIIGQIGNDLTVYVMMTNMPKYFSDVLHLSVVDISLVTSLPFITIWVVGILAGRMFDYGIKKKGWNVKWSRRMGSWMGT</sequence>
<protein>
    <submittedName>
        <fullName evidence="1">Solute carrier family 17</fullName>
    </submittedName>
</protein>
<name>A0ACB9SRR1_HOLOL</name>
<accession>A0ACB9SRR1</accession>
<comment type="caution">
    <text evidence="1">The sequence shown here is derived from an EMBL/GenBank/DDBJ whole genome shotgun (WGS) entry which is preliminary data.</text>
</comment>
<dbReference type="Proteomes" id="UP001056778">
    <property type="component" value="Chromosome 8"/>
</dbReference>
<evidence type="ECO:0000313" key="2">
    <source>
        <dbReference type="Proteomes" id="UP001056778"/>
    </source>
</evidence>
<dbReference type="EMBL" id="CM043022">
    <property type="protein sequence ID" value="KAI4456694.1"/>
    <property type="molecule type" value="Genomic_DNA"/>
</dbReference>
<proteinExistence type="predicted"/>
<reference evidence="1" key="1">
    <citation type="submission" date="2022-04" db="EMBL/GenBank/DDBJ databases">
        <title>Chromosome-scale genome assembly of Holotrichia oblita Faldermann.</title>
        <authorList>
            <person name="Rongchong L."/>
        </authorList>
    </citation>
    <scope>NUCLEOTIDE SEQUENCE</scope>
    <source>
        <strain evidence="1">81SQS9</strain>
    </source>
</reference>